<dbReference type="Proteomes" id="UP001472677">
    <property type="component" value="Unassembled WGS sequence"/>
</dbReference>
<evidence type="ECO:0000313" key="3">
    <source>
        <dbReference type="Proteomes" id="UP001472677"/>
    </source>
</evidence>
<evidence type="ECO:0000313" key="2">
    <source>
        <dbReference type="EMBL" id="KAK8515998.1"/>
    </source>
</evidence>
<dbReference type="EMBL" id="JBBPBM010000061">
    <property type="protein sequence ID" value="KAK8515998.1"/>
    <property type="molecule type" value="Genomic_DNA"/>
</dbReference>
<accession>A0ABR2CA09</accession>
<reference evidence="2 3" key="1">
    <citation type="journal article" date="2024" name="G3 (Bethesda)">
        <title>Genome assembly of Hibiscus sabdariffa L. provides insights into metabolisms of medicinal natural products.</title>
        <authorList>
            <person name="Kim T."/>
        </authorList>
    </citation>
    <scope>NUCLEOTIDE SEQUENCE [LARGE SCALE GENOMIC DNA]</scope>
    <source>
        <strain evidence="2">TK-2024</strain>
        <tissue evidence="2">Old leaves</tissue>
    </source>
</reference>
<name>A0ABR2CA09_9ROSI</name>
<organism evidence="2 3">
    <name type="scientific">Hibiscus sabdariffa</name>
    <name type="common">roselle</name>
    <dbReference type="NCBI Taxonomy" id="183260"/>
    <lineage>
        <taxon>Eukaryota</taxon>
        <taxon>Viridiplantae</taxon>
        <taxon>Streptophyta</taxon>
        <taxon>Embryophyta</taxon>
        <taxon>Tracheophyta</taxon>
        <taxon>Spermatophyta</taxon>
        <taxon>Magnoliopsida</taxon>
        <taxon>eudicotyledons</taxon>
        <taxon>Gunneridae</taxon>
        <taxon>Pentapetalae</taxon>
        <taxon>rosids</taxon>
        <taxon>malvids</taxon>
        <taxon>Malvales</taxon>
        <taxon>Malvaceae</taxon>
        <taxon>Malvoideae</taxon>
        <taxon>Hibiscus</taxon>
    </lineage>
</organism>
<sequence>MPDTSTQRNGKAPAGRTVSRTVPSSPDNEEQPPRPAKRQRRYHIITADSDDDSSAAVPVDNPEKSTDPSLSFTI</sequence>
<keyword evidence="3" id="KW-1185">Reference proteome</keyword>
<gene>
    <name evidence="2" type="ORF">V6N12_066836</name>
</gene>
<comment type="caution">
    <text evidence="2">The sequence shown here is derived from an EMBL/GenBank/DDBJ whole genome shotgun (WGS) entry which is preliminary data.</text>
</comment>
<proteinExistence type="predicted"/>
<protein>
    <submittedName>
        <fullName evidence="2">Uncharacterized protein</fullName>
    </submittedName>
</protein>
<feature type="region of interest" description="Disordered" evidence="1">
    <location>
        <begin position="1"/>
        <end position="74"/>
    </location>
</feature>
<evidence type="ECO:0000256" key="1">
    <source>
        <dbReference type="SAM" id="MobiDB-lite"/>
    </source>
</evidence>